<dbReference type="InterPro" id="IPR003593">
    <property type="entry name" value="AAA+_ATPase"/>
</dbReference>
<dbReference type="Pfam" id="PF08402">
    <property type="entry name" value="TOBE_2"/>
    <property type="match status" value="1"/>
</dbReference>
<keyword evidence="3" id="KW-0997">Cell inner membrane</keyword>
<reference evidence="8 9" key="1">
    <citation type="submission" date="2021-07" db="EMBL/GenBank/DDBJ databases">
        <title>Paraburkholderia edwinii protects Aspergillus sp. from phenazines by acting as a toxin sponge.</title>
        <authorList>
            <person name="Dahlstrom K.M."/>
            <person name="Newman D.K."/>
        </authorList>
    </citation>
    <scope>NUCLEOTIDE SEQUENCE [LARGE SCALE GENOMIC DNA]</scope>
    <source>
        <strain evidence="8 9">Pe01</strain>
    </source>
</reference>
<dbReference type="InterPro" id="IPR013611">
    <property type="entry name" value="Transp-assoc_OB_typ2"/>
</dbReference>
<evidence type="ECO:0000256" key="6">
    <source>
        <dbReference type="SAM" id="MobiDB-lite"/>
    </source>
</evidence>
<keyword evidence="2" id="KW-1003">Cell membrane</keyword>
<dbReference type="Pfam" id="PF00005">
    <property type="entry name" value="ABC_tran"/>
    <property type="match status" value="1"/>
</dbReference>
<sequence length="380" mass="41291">MKLTPVSITLSNCAKTFRGTRVLEPLELQIGTGETLVLLGPSGCGKTTTLRLIAGLETPDPGGRVRFGDDDVTSLPIEKRAVGMVFQNYALFPNLTVRGNVGYGLRIRRVGAEETRRRVDELLAMMRLTDHADKPVDQLSGGQRQRVALARALAPQPRVLLLDEPLTALDARLRDTLRGEMNALLRELGITTVYVTHDQAEAMELGDRIVVMSAGRIEQIGAPRDIYYRPANRAVAQFIGTINRLAGAWRDGMLTTLGGAVPAPEPRAARRESLDRRDRNNARGSQTAQTARNSHATEATLASETHEVFFRPEDAWLADPSTAQLRGTVEHAAFLGERTRLTIRDAAPDALIVDVAGRVELARGTAVGISIAQDALIALS</sequence>
<dbReference type="PANTHER" id="PTHR42781:SF4">
    <property type="entry name" value="SPERMIDINE_PUTRESCINE IMPORT ATP-BINDING PROTEIN POTA"/>
    <property type="match status" value="1"/>
</dbReference>
<evidence type="ECO:0000256" key="4">
    <source>
        <dbReference type="ARBA" id="ARBA00022741"/>
    </source>
</evidence>
<dbReference type="SMART" id="SM00382">
    <property type="entry name" value="AAA"/>
    <property type="match status" value="1"/>
</dbReference>
<dbReference type="PROSITE" id="PS00211">
    <property type="entry name" value="ABC_TRANSPORTER_1"/>
    <property type="match status" value="1"/>
</dbReference>
<dbReference type="Proteomes" id="UP000826462">
    <property type="component" value="Chromosome 1"/>
</dbReference>
<evidence type="ECO:0000256" key="3">
    <source>
        <dbReference type="ARBA" id="ARBA00022519"/>
    </source>
</evidence>
<feature type="region of interest" description="Disordered" evidence="6">
    <location>
        <begin position="257"/>
        <end position="299"/>
    </location>
</feature>
<dbReference type="SUPFAM" id="SSF52540">
    <property type="entry name" value="P-loop containing nucleoside triphosphate hydrolases"/>
    <property type="match status" value="1"/>
</dbReference>
<keyword evidence="3" id="KW-0472">Membrane</keyword>
<evidence type="ECO:0000259" key="7">
    <source>
        <dbReference type="PROSITE" id="PS50893"/>
    </source>
</evidence>
<evidence type="ECO:0000256" key="5">
    <source>
        <dbReference type="ARBA" id="ARBA00022840"/>
    </source>
</evidence>
<dbReference type="PANTHER" id="PTHR42781">
    <property type="entry name" value="SPERMIDINE/PUTRESCINE IMPORT ATP-BINDING PROTEIN POTA"/>
    <property type="match status" value="1"/>
</dbReference>
<dbReference type="InterPro" id="IPR050093">
    <property type="entry name" value="ABC_SmlMolc_Importer"/>
</dbReference>
<accession>A0ABX8UFD7</accession>
<keyword evidence="1" id="KW-0813">Transport</keyword>
<gene>
    <name evidence="8" type="ORF">KZJ38_14475</name>
</gene>
<dbReference type="InterPro" id="IPR017871">
    <property type="entry name" value="ABC_transporter-like_CS"/>
</dbReference>
<dbReference type="EMBL" id="CP080095">
    <property type="protein sequence ID" value="QYD67551.1"/>
    <property type="molecule type" value="Genomic_DNA"/>
</dbReference>
<dbReference type="SUPFAM" id="SSF50331">
    <property type="entry name" value="MOP-like"/>
    <property type="match status" value="1"/>
</dbReference>
<feature type="compositionally biased region" description="Basic and acidic residues" evidence="6">
    <location>
        <begin position="267"/>
        <end position="281"/>
    </location>
</feature>
<evidence type="ECO:0000313" key="9">
    <source>
        <dbReference type="Proteomes" id="UP000826462"/>
    </source>
</evidence>
<feature type="compositionally biased region" description="Polar residues" evidence="6">
    <location>
        <begin position="282"/>
        <end position="299"/>
    </location>
</feature>
<organism evidence="8 9">
    <name type="scientific">Paraburkholderia edwinii</name>
    <dbReference type="NCBI Taxonomy" id="2861782"/>
    <lineage>
        <taxon>Bacteria</taxon>
        <taxon>Pseudomonadati</taxon>
        <taxon>Pseudomonadota</taxon>
        <taxon>Betaproteobacteria</taxon>
        <taxon>Burkholderiales</taxon>
        <taxon>Burkholderiaceae</taxon>
        <taxon>Paraburkholderia</taxon>
    </lineage>
</organism>
<dbReference type="PROSITE" id="PS50893">
    <property type="entry name" value="ABC_TRANSPORTER_2"/>
    <property type="match status" value="1"/>
</dbReference>
<protein>
    <submittedName>
        <fullName evidence="8">ABC transporter ATP-binding protein</fullName>
    </submittedName>
</protein>
<keyword evidence="9" id="KW-1185">Reference proteome</keyword>
<dbReference type="GO" id="GO:0005524">
    <property type="term" value="F:ATP binding"/>
    <property type="evidence" value="ECO:0007669"/>
    <property type="project" value="UniProtKB-KW"/>
</dbReference>
<dbReference type="Gene3D" id="3.40.50.300">
    <property type="entry name" value="P-loop containing nucleotide triphosphate hydrolases"/>
    <property type="match status" value="1"/>
</dbReference>
<keyword evidence="4" id="KW-0547">Nucleotide-binding</keyword>
<evidence type="ECO:0000256" key="2">
    <source>
        <dbReference type="ARBA" id="ARBA00022475"/>
    </source>
</evidence>
<evidence type="ECO:0000256" key="1">
    <source>
        <dbReference type="ARBA" id="ARBA00022448"/>
    </source>
</evidence>
<name>A0ABX8UFD7_9BURK</name>
<proteinExistence type="predicted"/>
<dbReference type="InterPro" id="IPR027417">
    <property type="entry name" value="P-loop_NTPase"/>
</dbReference>
<dbReference type="InterPro" id="IPR003439">
    <property type="entry name" value="ABC_transporter-like_ATP-bd"/>
</dbReference>
<keyword evidence="5 8" id="KW-0067">ATP-binding</keyword>
<dbReference type="InterPro" id="IPR008995">
    <property type="entry name" value="Mo/tungstate-bd_C_term_dom"/>
</dbReference>
<dbReference type="RefSeq" id="WP_219796628.1">
    <property type="nucleotide sequence ID" value="NZ_CP080095.1"/>
</dbReference>
<evidence type="ECO:0000313" key="8">
    <source>
        <dbReference type="EMBL" id="QYD67551.1"/>
    </source>
</evidence>
<feature type="domain" description="ABC transporter" evidence="7">
    <location>
        <begin position="8"/>
        <end position="239"/>
    </location>
</feature>